<dbReference type="Proteomes" id="UP000299102">
    <property type="component" value="Unassembled WGS sequence"/>
</dbReference>
<organism evidence="2 3">
    <name type="scientific">Eumeta variegata</name>
    <name type="common">Bagworm moth</name>
    <name type="synonym">Eumeta japonica</name>
    <dbReference type="NCBI Taxonomy" id="151549"/>
    <lineage>
        <taxon>Eukaryota</taxon>
        <taxon>Metazoa</taxon>
        <taxon>Ecdysozoa</taxon>
        <taxon>Arthropoda</taxon>
        <taxon>Hexapoda</taxon>
        <taxon>Insecta</taxon>
        <taxon>Pterygota</taxon>
        <taxon>Neoptera</taxon>
        <taxon>Endopterygota</taxon>
        <taxon>Lepidoptera</taxon>
        <taxon>Glossata</taxon>
        <taxon>Ditrysia</taxon>
        <taxon>Tineoidea</taxon>
        <taxon>Psychidae</taxon>
        <taxon>Oiketicinae</taxon>
        <taxon>Eumeta</taxon>
    </lineage>
</organism>
<protein>
    <submittedName>
        <fullName evidence="2">Uncharacterized protein</fullName>
    </submittedName>
</protein>
<evidence type="ECO:0000256" key="1">
    <source>
        <dbReference type="SAM" id="MobiDB-lite"/>
    </source>
</evidence>
<sequence length="139" mass="15279">MVNLAAARERSSSPGAIAYSHRKQAQLLPLSDILLQIYIPIQEVGNALVTPPKSPVSMGSGDHLYPDVGNPRKNAESRGHIARCEPLMSRRRARQNDHDAVRSGTGTKKRRRPRDDGVNCRQRSVGPPVGNVNTVRNIK</sequence>
<gene>
    <name evidence="2" type="ORF">EVAR_23636_1</name>
</gene>
<proteinExistence type="predicted"/>
<feature type="region of interest" description="Disordered" evidence="1">
    <location>
        <begin position="53"/>
        <end position="139"/>
    </location>
</feature>
<comment type="caution">
    <text evidence="2">The sequence shown here is derived from an EMBL/GenBank/DDBJ whole genome shotgun (WGS) entry which is preliminary data.</text>
</comment>
<name>A0A4C1VJ58_EUMVA</name>
<evidence type="ECO:0000313" key="3">
    <source>
        <dbReference type="Proteomes" id="UP000299102"/>
    </source>
</evidence>
<reference evidence="2 3" key="1">
    <citation type="journal article" date="2019" name="Commun. Biol.">
        <title>The bagworm genome reveals a unique fibroin gene that provides high tensile strength.</title>
        <authorList>
            <person name="Kono N."/>
            <person name="Nakamura H."/>
            <person name="Ohtoshi R."/>
            <person name="Tomita M."/>
            <person name="Numata K."/>
            <person name="Arakawa K."/>
        </authorList>
    </citation>
    <scope>NUCLEOTIDE SEQUENCE [LARGE SCALE GENOMIC DNA]</scope>
</reference>
<dbReference type="EMBL" id="BGZK01000349">
    <property type="protein sequence ID" value="GBP38432.1"/>
    <property type="molecule type" value="Genomic_DNA"/>
</dbReference>
<keyword evidence="3" id="KW-1185">Reference proteome</keyword>
<accession>A0A4C1VJ58</accession>
<evidence type="ECO:0000313" key="2">
    <source>
        <dbReference type="EMBL" id="GBP38432.1"/>
    </source>
</evidence>
<feature type="compositionally biased region" description="Basic and acidic residues" evidence="1">
    <location>
        <begin position="73"/>
        <end position="83"/>
    </location>
</feature>
<dbReference type="AlphaFoldDB" id="A0A4C1VJ58"/>